<evidence type="ECO:0000256" key="5">
    <source>
        <dbReference type="ARBA" id="ARBA00023163"/>
    </source>
</evidence>
<dbReference type="InterPro" id="IPR013324">
    <property type="entry name" value="RNA_pol_sigma_r3/r4-like"/>
</dbReference>
<evidence type="ECO:0000259" key="7">
    <source>
        <dbReference type="Pfam" id="PF08281"/>
    </source>
</evidence>
<keyword evidence="2" id="KW-0805">Transcription regulation</keyword>
<comment type="similarity">
    <text evidence="1">Belongs to the sigma-70 factor family. ECF subfamily.</text>
</comment>
<dbReference type="GO" id="GO:0003677">
    <property type="term" value="F:DNA binding"/>
    <property type="evidence" value="ECO:0007669"/>
    <property type="project" value="UniProtKB-KW"/>
</dbReference>
<dbReference type="GO" id="GO:0016987">
    <property type="term" value="F:sigma factor activity"/>
    <property type="evidence" value="ECO:0007669"/>
    <property type="project" value="UniProtKB-KW"/>
</dbReference>
<dbReference type="CDD" id="cd06171">
    <property type="entry name" value="Sigma70_r4"/>
    <property type="match status" value="1"/>
</dbReference>
<dbReference type="InterPro" id="IPR036388">
    <property type="entry name" value="WH-like_DNA-bd_sf"/>
</dbReference>
<dbReference type="InterPro" id="IPR007627">
    <property type="entry name" value="RNA_pol_sigma70_r2"/>
</dbReference>
<keyword evidence="4" id="KW-0238">DNA-binding</keyword>
<dbReference type="InterPro" id="IPR013249">
    <property type="entry name" value="RNA_pol_sigma70_r4_t2"/>
</dbReference>
<dbReference type="NCBIfam" id="TIGR02937">
    <property type="entry name" value="sigma70-ECF"/>
    <property type="match status" value="1"/>
</dbReference>
<evidence type="ECO:0000256" key="1">
    <source>
        <dbReference type="ARBA" id="ARBA00010641"/>
    </source>
</evidence>
<accession>A0A381Q9X6</accession>
<dbReference type="AlphaFoldDB" id="A0A381Q9X6"/>
<dbReference type="Gene3D" id="1.10.1740.10">
    <property type="match status" value="1"/>
</dbReference>
<evidence type="ECO:0000256" key="4">
    <source>
        <dbReference type="ARBA" id="ARBA00023125"/>
    </source>
</evidence>
<sequence>MGLFHDKSLIFIKKFLTFPVFPRPTMQNDMPSDHELIRKFQKGDPDAFDKIVRRHLPNVMGFFINITRDEMAAEDLAQDVFYKLYKHLKRFRFESAFTTYLYRINTNTANSWITRNKWKNLLHLDQAPDRGEEDNRLEQEWTKEELWAAIERLPRKQRTVVMMRVAQELPYREIAQVTGMSEGTAKVNFHHALKTLKKWFSND</sequence>
<name>A0A381Q9X6_9ZZZZ</name>
<dbReference type="PANTHER" id="PTHR43133">
    <property type="entry name" value="RNA POLYMERASE ECF-TYPE SIGMA FACTO"/>
    <property type="match status" value="1"/>
</dbReference>
<dbReference type="SUPFAM" id="SSF88946">
    <property type="entry name" value="Sigma2 domain of RNA polymerase sigma factors"/>
    <property type="match status" value="1"/>
</dbReference>
<evidence type="ECO:0000256" key="3">
    <source>
        <dbReference type="ARBA" id="ARBA00023082"/>
    </source>
</evidence>
<dbReference type="InterPro" id="IPR013325">
    <property type="entry name" value="RNA_pol_sigma_r2"/>
</dbReference>
<dbReference type="Pfam" id="PF08281">
    <property type="entry name" value="Sigma70_r4_2"/>
    <property type="match status" value="1"/>
</dbReference>
<dbReference type="GO" id="GO:0006352">
    <property type="term" value="P:DNA-templated transcription initiation"/>
    <property type="evidence" value="ECO:0007669"/>
    <property type="project" value="InterPro"/>
</dbReference>
<dbReference type="InterPro" id="IPR039425">
    <property type="entry name" value="RNA_pol_sigma-70-like"/>
</dbReference>
<dbReference type="EMBL" id="UINC01001259">
    <property type="protein sequence ID" value="SUZ75778.1"/>
    <property type="molecule type" value="Genomic_DNA"/>
</dbReference>
<keyword evidence="3" id="KW-0731">Sigma factor</keyword>
<dbReference type="Gene3D" id="1.10.10.10">
    <property type="entry name" value="Winged helix-like DNA-binding domain superfamily/Winged helix DNA-binding domain"/>
    <property type="match status" value="1"/>
</dbReference>
<dbReference type="InterPro" id="IPR014284">
    <property type="entry name" value="RNA_pol_sigma-70_dom"/>
</dbReference>
<gene>
    <name evidence="8" type="ORF">METZ01_LOCUS28632</name>
</gene>
<dbReference type="PANTHER" id="PTHR43133:SF8">
    <property type="entry name" value="RNA POLYMERASE SIGMA FACTOR HI_1459-RELATED"/>
    <property type="match status" value="1"/>
</dbReference>
<dbReference type="SUPFAM" id="SSF88659">
    <property type="entry name" value="Sigma3 and sigma4 domains of RNA polymerase sigma factors"/>
    <property type="match status" value="1"/>
</dbReference>
<evidence type="ECO:0000259" key="6">
    <source>
        <dbReference type="Pfam" id="PF04542"/>
    </source>
</evidence>
<feature type="domain" description="RNA polymerase sigma factor 70 region 4 type 2" evidence="7">
    <location>
        <begin position="144"/>
        <end position="196"/>
    </location>
</feature>
<dbReference type="Pfam" id="PF04542">
    <property type="entry name" value="Sigma70_r2"/>
    <property type="match status" value="1"/>
</dbReference>
<evidence type="ECO:0008006" key="9">
    <source>
        <dbReference type="Google" id="ProtNLM"/>
    </source>
</evidence>
<evidence type="ECO:0000256" key="2">
    <source>
        <dbReference type="ARBA" id="ARBA00023015"/>
    </source>
</evidence>
<protein>
    <recommendedName>
        <fullName evidence="9">HTH luxR-type domain-containing protein</fullName>
    </recommendedName>
</protein>
<reference evidence="8" key="1">
    <citation type="submission" date="2018-05" db="EMBL/GenBank/DDBJ databases">
        <authorList>
            <person name="Lanie J.A."/>
            <person name="Ng W.-L."/>
            <person name="Kazmierczak K.M."/>
            <person name="Andrzejewski T.M."/>
            <person name="Davidsen T.M."/>
            <person name="Wayne K.J."/>
            <person name="Tettelin H."/>
            <person name="Glass J.I."/>
            <person name="Rusch D."/>
            <person name="Podicherti R."/>
            <person name="Tsui H.-C.T."/>
            <person name="Winkler M.E."/>
        </authorList>
    </citation>
    <scope>NUCLEOTIDE SEQUENCE</scope>
</reference>
<proteinExistence type="inferred from homology"/>
<organism evidence="8">
    <name type="scientific">marine metagenome</name>
    <dbReference type="NCBI Taxonomy" id="408172"/>
    <lineage>
        <taxon>unclassified sequences</taxon>
        <taxon>metagenomes</taxon>
        <taxon>ecological metagenomes</taxon>
    </lineage>
</organism>
<evidence type="ECO:0000313" key="8">
    <source>
        <dbReference type="EMBL" id="SUZ75778.1"/>
    </source>
</evidence>
<feature type="domain" description="RNA polymerase sigma-70 region 2" evidence="6">
    <location>
        <begin position="51"/>
        <end position="118"/>
    </location>
</feature>
<keyword evidence="5" id="KW-0804">Transcription</keyword>